<evidence type="ECO:0000313" key="3">
    <source>
        <dbReference type="Proteomes" id="UP001153292"/>
    </source>
</evidence>
<feature type="region of interest" description="Disordered" evidence="1">
    <location>
        <begin position="361"/>
        <end position="431"/>
    </location>
</feature>
<evidence type="ECO:0000313" key="2">
    <source>
        <dbReference type="EMBL" id="CAH0403023.1"/>
    </source>
</evidence>
<sequence length="521" mass="59987">MRSVCVVADECVLVVAEHVEHEVGHVEHEIVDLVFHYRKLSCSATTAEYVFVHIPHSFRCRLDVLCTLSSIYGNTPRTSRHNVHRTLRDDEIEDFLNYGSEEEEDEDLYADLPVLPIPRTLRMLFEREEDSSIEGVAAGRMDAVPESAVERPNSLFEFDWVPFSHTPISPVARRDSFVGQCGSTRDTIVNVDFLTKLYCPFVSPAPYVAYRHESVVMPRKYQKVVKPSASVRFDGYDHLPSFDDIKSPRALDALLILENVPADQRSLETLLKALEARYGDKHLEHYHLYADDLQIYRQAPVDEEEEVLWNPGHKFHKDKKKIHDAWTKIGSDEIYEPIWFAYQIMESFLLPVYTSRATLNTEETPSTSSESHDSQITKEPFGDETTPELHEAIDNERTDSEVMETLQSPRTPTSQMQSTQAKNSRRRSVPNTAEQQMATAFRQLTYVLGQRQSHTTIKEDDDCDLYAKLLATKLRELSKDERKLIMYEIDGIFVNRIQCRLPRRETPSPLYSNPYSRPPSV</sequence>
<keyword evidence="3" id="KW-1185">Reference proteome</keyword>
<feature type="compositionally biased region" description="Basic and acidic residues" evidence="1">
    <location>
        <begin position="387"/>
        <end position="400"/>
    </location>
</feature>
<accession>A0ABN8B8V5</accession>
<protein>
    <recommendedName>
        <fullName evidence="4">BESS domain-containing protein</fullName>
    </recommendedName>
</protein>
<reference evidence="2" key="1">
    <citation type="submission" date="2021-12" db="EMBL/GenBank/DDBJ databases">
        <authorList>
            <person name="King R."/>
        </authorList>
    </citation>
    <scope>NUCLEOTIDE SEQUENCE</scope>
</reference>
<proteinExistence type="predicted"/>
<dbReference type="EMBL" id="OU963915">
    <property type="protein sequence ID" value="CAH0403023.1"/>
    <property type="molecule type" value="Genomic_DNA"/>
</dbReference>
<organism evidence="2 3">
    <name type="scientific">Chilo suppressalis</name>
    <name type="common">Asiatic rice borer moth</name>
    <dbReference type="NCBI Taxonomy" id="168631"/>
    <lineage>
        <taxon>Eukaryota</taxon>
        <taxon>Metazoa</taxon>
        <taxon>Ecdysozoa</taxon>
        <taxon>Arthropoda</taxon>
        <taxon>Hexapoda</taxon>
        <taxon>Insecta</taxon>
        <taxon>Pterygota</taxon>
        <taxon>Neoptera</taxon>
        <taxon>Endopterygota</taxon>
        <taxon>Lepidoptera</taxon>
        <taxon>Glossata</taxon>
        <taxon>Ditrysia</taxon>
        <taxon>Pyraloidea</taxon>
        <taxon>Crambidae</taxon>
        <taxon>Crambinae</taxon>
        <taxon>Chilo</taxon>
    </lineage>
</organism>
<dbReference type="Proteomes" id="UP001153292">
    <property type="component" value="Chromosome 22"/>
</dbReference>
<evidence type="ECO:0008006" key="4">
    <source>
        <dbReference type="Google" id="ProtNLM"/>
    </source>
</evidence>
<name>A0ABN8B8V5_CHISP</name>
<evidence type="ECO:0000256" key="1">
    <source>
        <dbReference type="SAM" id="MobiDB-lite"/>
    </source>
</evidence>
<feature type="compositionally biased region" description="Polar residues" evidence="1">
    <location>
        <begin position="405"/>
        <end position="422"/>
    </location>
</feature>
<gene>
    <name evidence="2" type="ORF">CHILSU_LOCUS6283</name>
</gene>